<keyword evidence="5" id="KW-1185">Reference proteome</keyword>
<dbReference type="InterPro" id="IPR029058">
    <property type="entry name" value="AB_hydrolase_fold"/>
</dbReference>
<accession>A0ABX8D2F2</accession>
<proteinExistence type="inferred from homology"/>
<organism evidence="4 5">
    <name type="scientific">Nocardia tengchongensis</name>
    <dbReference type="NCBI Taxonomy" id="2055889"/>
    <lineage>
        <taxon>Bacteria</taxon>
        <taxon>Bacillati</taxon>
        <taxon>Actinomycetota</taxon>
        <taxon>Actinomycetes</taxon>
        <taxon>Mycobacteriales</taxon>
        <taxon>Nocardiaceae</taxon>
        <taxon>Nocardia</taxon>
    </lineage>
</organism>
<keyword evidence="2 4" id="KW-0378">Hydrolase</keyword>
<dbReference type="SUPFAM" id="SSF53474">
    <property type="entry name" value="alpha/beta-Hydrolases"/>
    <property type="match status" value="1"/>
</dbReference>
<comment type="similarity">
    <text evidence="1">Belongs to the AB hydrolase superfamily.</text>
</comment>
<feature type="domain" description="Xaa-Pro dipeptidyl-peptidase-like" evidence="3">
    <location>
        <begin position="20"/>
        <end position="117"/>
    </location>
</feature>
<gene>
    <name evidence="4" type="ORF">KHQ06_14485</name>
</gene>
<sequence length="286" mass="30665">MAAGGAVTKEPGTDRFARRFQDDGFTVLAFDFRRLGESGGQPRQIIRMREQLADFDAAIAYASTLPEVSPDRIAIWGFSLSGGHVLRVAARHPRLGAAIAQTPLVDGVRGAARAGRHQRPLAMLRVLGLGILDAIGGLAGRPPLLIPLAGEPGTVAMLTTPDSRDGNRALNPDNSYPQWRQLIAARSGIRIGLYRPGRYAPGVTSPLLVLVADQDQTAPAGIAIEAARSAPNAEVAHVMGGHYAPFLDAHEQALDSELRFLRTHLLAPDRTRSKLHTPTPESEPIR</sequence>
<dbReference type="InterPro" id="IPR000383">
    <property type="entry name" value="Xaa-Pro-like_dom"/>
</dbReference>
<dbReference type="Proteomes" id="UP000683310">
    <property type="component" value="Chromosome"/>
</dbReference>
<reference evidence="4 5" key="1">
    <citation type="submission" date="2021-04" db="EMBL/GenBank/DDBJ databases">
        <title>Nocardia tengchongensis.</title>
        <authorList>
            <person name="Zhuang k."/>
            <person name="Ran Y."/>
            <person name="Li W."/>
        </authorList>
    </citation>
    <scope>NUCLEOTIDE SEQUENCE [LARGE SCALE GENOMIC DNA]</scope>
    <source>
        <strain evidence="4 5">CFH S0057</strain>
    </source>
</reference>
<name>A0ABX8D2F2_9NOCA</name>
<dbReference type="GO" id="GO:0016787">
    <property type="term" value="F:hydrolase activity"/>
    <property type="evidence" value="ECO:0007669"/>
    <property type="project" value="UniProtKB-KW"/>
</dbReference>
<evidence type="ECO:0000256" key="1">
    <source>
        <dbReference type="ARBA" id="ARBA00008645"/>
    </source>
</evidence>
<dbReference type="Gene3D" id="3.40.50.1820">
    <property type="entry name" value="alpha/beta hydrolase"/>
    <property type="match status" value="1"/>
</dbReference>
<dbReference type="EMBL" id="CP074371">
    <property type="protein sequence ID" value="QVI24885.1"/>
    <property type="molecule type" value="Genomic_DNA"/>
</dbReference>
<evidence type="ECO:0000259" key="3">
    <source>
        <dbReference type="Pfam" id="PF02129"/>
    </source>
</evidence>
<dbReference type="PANTHER" id="PTHR22946">
    <property type="entry name" value="DIENELACTONE HYDROLASE DOMAIN-CONTAINING PROTEIN-RELATED"/>
    <property type="match status" value="1"/>
</dbReference>
<evidence type="ECO:0000313" key="5">
    <source>
        <dbReference type="Proteomes" id="UP000683310"/>
    </source>
</evidence>
<dbReference type="InterPro" id="IPR050261">
    <property type="entry name" value="FrsA_esterase"/>
</dbReference>
<dbReference type="Pfam" id="PF02129">
    <property type="entry name" value="Peptidase_S15"/>
    <property type="match status" value="1"/>
</dbReference>
<protein>
    <submittedName>
        <fullName evidence="4">Alpha/beta fold hydrolase</fullName>
    </submittedName>
</protein>
<evidence type="ECO:0000256" key="2">
    <source>
        <dbReference type="ARBA" id="ARBA00022801"/>
    </source>
</evidence>
<dbReference type="PANTHER" id="PTHR22946:SF9">
    <property type="entry name" value="POLYKETIDE TRANSFERASE AF380"/>
    <property type="match status" value="1"/>
</dbReference>
<evidence type="ECO:0000313" key="4">
    <source>
        <dbReference type="EMBL" id="QVI24885.1"/>
    </source>
</evidence>